<dbReference type="AlphaFoldDB" id="A0A540VA70"/>
<reference evidence="2 3" key="1">
    <citation type="submission" date="2019-06" db="EMBL/GenBank/DDBJ databases">
        <title>Genome sequence of Litorilinea aerophila BAA-2444.</title>
        <authorList>
            <person name="Maclea K.S."/>
            <person name="Maurais E.G."/>
            <person name="Iannazzi L.C."/>
        </authorList>
    </citation>
    <scope>NUCLEOTIDE SEQUENCE [LARGE SCALE GENOMIC DNA]</scope>
    <source>
        <strain evidence="2 3">ATCC BAA-2444</strain>
    </source>
</reference>
<dbReference type="Gene3D" id="3.40.50.720">
    <property type="entry name" value="NAD(P)-binding Rossmann-like Domain"/>
    <property type="match status" value="1"/>
</dbReference>
<dbReference type="SUPFAM" id="SSF51735">
    <property type="entry name" value="NAD(P)-binding Rossmann-fold domains"/>
    <property type="match status" value="1"/>
</dbReference>
<dbReference type="RefSeq" id="WP_141612052.1">
    <property type="nucleotide sequence ID" value="NZ_VIGC02000036.1"/>
</dbReference>
<evidence type="ECO:0000259" key="1">
    <source>
        <dbReference type="Pfam" id="PF01370"/>
    </source>
</evidence>
<dbReference type="Proteomes" id="UP000317371">
    <property type="component" value="Unassembled WGS sequence"/>
</dbReference>
<dbReference type="OrthoDB" id="9779902at2"/>
<gene>
    <name evidence="2" type="ORF">FKZ61_20600</name>
</gene>
<dbReference type="PANTHER" id="PTHR43245:SF55">
    <property type="entry name" value="NAD(P)-BINDING DOMAIN-CONTAINING PROTEIN"/>
    <property type="match status" value="1"/>
</dbReference>
<proteinExistence type="predicted"/>
<evidence type="ECO:0000313" key="3">
    <source>
        <dbReference type="Proteomes" id="UP000317371"/>
    </source>
</evidence>
<dbReference type="InterPro" id="IPR050177">
    <property type="entry name" value="Lipid_A_modif_metabolic_enz"/>
</dbReference>
<dbReference type="FunCoup" id="A0A540VA70">
    <property type="interactions" value="3"/>
</dbReference>
<organism evidence="2 3">
    <name type="scientific">Litorilinea aerophila</name>
    <dbReference type="NCBI Taxonomy" id="1204385"/>
    <lineage>
        <taxon>Bacteria</taxon>
        <taxon>Bacillati</taxon>
        <taxon>Chloroflexota</taxon>
        <taxon>Caldilineae</taxon>
        <taxon>Caldilineales</taxon>
        <taxon>Caldilineaceae</taxon>
        <taxon>Litorilinea</taxon>
    </lineage>
</organism>
<dbReference type="PANTHER" id="PTHR43245">
    <property type="entry name" value="BIFUNCTIONAL POLYMYXIN RESISTANCE PROTEIN ARNA"/>
    <property type="match status" value="1"/>
</dbReference>
<keyword evidence="3" id="KW-1185">Reference proteome</keyword>
<dbReference type="EMBL" id="VIGC01000036">
    <property type="protein sequence ID" value="TQE93631.1"/>
    <property type="molecule type" value="Genomic_DNA"/>
</dbReference>
<accession>A0A540VA70</accession>
<dbReference type="Pfam" id="PF01370">
    <property type="entry name" value="Epimerase"/>
    <property type="match status" value="1"/>
</dbReference>
<comment type="caution">
    <text evidence="2">The sequence shown here is derived from an EMBL/GenBank/DDBJ whole genome shotgun (WGS) entry which is preliminary data.</text>
</comment>
<evidence type="ECO:0000313" key="2">
    <source>
        <dbReference type="EMBL" id="TQE93631.1"/>
    </source>
</evidence>
<name>A0A540VA70_9CHLR</name>
<dbReference type="InterPro" id="IPR001509">
    <property type="entry name" value="Epimerase_deHydtase"/>
</dbReference>
<dbReference type="InterPro" id="IPR036291">
    <property type="entry name" value="NAD(P)-bd_dom_sf"/>
</dbReference>
<feature type="domain" description="NAD-dependent epimerase/dehydratase" evidence="1">
    <location>
        <begin position="4"/>
        <end position="181"/>
    </location>
</feature>
<dbReference type="InParanoid" id="A0A540VA70"/>
<sequence length="261" mass="29212">MRKVLLTGAGGRIGSSFRAYADDRYDFRLVDVRPEKVGDPGRHEFVAADLADLEACQRLCAGIDTVLHLAADPSPQADFYASLLDNNVKAVYNIFRAAKDQGCRRVIFASSIQAIEGYPLDVQARPEMPPKPMNMYAVCKIFGEATAHYFAYAEGLSSIAVRVGGYGGNRTIQDPDARTLSAYVSPRDLNHLFVQCIETPDVQFAILQAVSDNRFKRMDITATRELVGYRPQDDAFRLFGIQIPYRDRWFQEWNRGGKEAS</sequence>
<protein>
    <submittedName>
        <fullName evidence="2">NAD(P)-dependent oxidoreductase</fullName>
    </submittedName>
</protein>